<keyword evidence="9" id="KW-0902">Two-component regulatory system</keyword>
<dbReference type="EC" id="2.7.13.3" evidence="3"/>
<comment type="caution">
    <text evidence="13">The sequence shown here is derived from an EMBL/GenBank/DDBJ whole genome shotgun (WGS) entry which is preliminary data.</text>
</comment>
<protein>
    <recommendedName>
        <fullName evidence="3">histidine kinase</fullName>
        <ecNumber evidence="3">2.7.13.3</ecNumber>
    </recommendedName>
</protein>
<keyword evidence="7 13" id="KW-0418">Kinase</keyword>
<feature type="transmembrane region" description="Helical" evidence="11">
    <location>
        <begin position="42"/>
        <end position="60"/>
    </location>
</feature>
<dbReference type="GO" id="GO:0000155">
    <property type="term" value="F:phosphorelay sensor kinase activity"/>
    <property type="evidence" value="ECO:0007669"/>
    <property type="project" value="TreeGrafter"/>
</dbReference>
<evidence type="ECO:0000256" key="5">
    <source>
        <dbReference type="ARBA" id="ARBA00022679"/>
    </source>
</evidence>
<evidence type="ECO:0000256" key="10">
    <source>
        <dbReference type="ARBA" id="ARBA00023136"/>
    </source>
</evidence>
<comment type="catalytic activity">
    <reaction evidence="1">
        <text>ATP + protein L-histidine = ADP + protein N-phospho-L-histidine.</text>
        <dbReference type="EC" id="2.7.13.3"/>
    </reaction>
</comment>
<feature type="domain" description="Histidine kinase" evidence="12">
    <location>
        <begin position="125"/>
        <end position="334"/>
    </location>
</feature>
<dbReference type="RefSeq" id="WP_227020508.1">
    <property type="nucleotide sequence ID" value="NZ_JAGSND010000026.1"/>
</dbReference>
<dbReference type="GO" id="GO:0005886">
    <property type="term" value="C:plasma membrane"/>
    <property type="evidence" value="ECO:0007669"/>
    <property type="project" value="UniProtKB-SubCell"/>
</dbReference>
<comment type="subcellular location">
    <subcellularLocation>
        <location evidence="2">Cell membrane</location>
        <topology evidence="2">Multi-pass membrane protein</topology>
    </subcellularLocation>
</comment>
<dbReference type="Pfam" id="PF02518">
    <property type="entry name" value="HATPase_c"/>
    <property type="match status" value="1"/>
</dbReference>
<evidence type="ECO:0000256" key="6">
    <source>
        <dbReference type="ARBA" id="ARBA00022692"/>
    </source>
</evidence>
<evidence type="ECO:0000256" key="4">
    <source>
        <dbReference type="ARBA" id="ARBA00022475"/>
    </source>
</evidence>
<sequence length="342" mass="39601">MSFKDYIKERWMTYGFILFAFLFAAVVYFLDNSFQIRESNAGYISTWWCLIFIIFVFFDYRTLKRRVKSFEEYCRLNTSSHEPDDFAYPMDLYHGKMVSLLAAENQAYKAEIERKSAEEMEFITKWLHDVKVPISAAKLILENYETELPGKFYQDLYTELFSIEESIQRVFYELKSNRFSDDFKISKVSTKKLIAQALKGYSNFFSYKRIGISLEGKSCEIITDEKWSGYILSQLISNAVKYTPDEGNIIITTTPGELATTISVYNTGRGILEADIGQVFQKGYTSSENRAGAKATGYGLYLSKRIADLLGIKLTVQSKYNEHAMFTLTFFEDTNLHQVTKM</sequence>
<evidence type="ECO:0000256" key="8">
    <source>
        <dbReference type="ARBA" id="ARBA00022989"/>
    </source>
</evidence>
<dbReference type="AlphaFoldDB" id="A0A8J7W7C5"/>
<evidence type="ECO:0000256" key="2">
    <source>
        <dbReference type="ARBA" id="ARBA00004651"/>
    </source>
</evidence>
<keyword evidence="8 11" id="KW-1133">Transmembrane helix</keyword>
<dbReference type="InterPro" id="IPR003594">
    <property type="entry name" value="HATPase_dom"/>
</dbReference>
<evidence type="ECO:0000256" key="3">
    <source>
        <dbReference type="ARBA" id="ARBA00012438"/>
    </source>
</evidence>
<dbReference type="GO" id="GO:0016036">
    <property type="term" value="P:cellular response to phosphate starvation"/>
    <property type="evidence" value="ECO:0007669"/>
    <property type="project" value="TreeGrafter"/>
</dbReference>
<evidence type="ECO:0000256" key="1">
    <source>
        <dbReference type="ARBA" id="ARBA00000085"/>
    </source>
</evidence>
<organism evidence="13 14">
    <name type="scientific">Sinanaerobacter chloroacetimidivorans</name>
    <dbReference type="NCBI Taxonomy" id="2818044"/>
    <lineage>
        <taxon>Bacteria</taxon>
        <taxon>Bacillati</taxon>
        <taxon>Bacillota</taxon>
        <taxon>Clostridia</taxon>
        <taxon>Peptostreptococcales</taxon>
        <taxon>Anaerovoracaceae</taxon>
        <taxon>Sinanaerobacter</taxon>
    </lineage>
</organism>
<dbReference type="SMART" id="SM00387">
    <property type="entry name" value="HATPase_c"/>
    <property type="match status" value="1"/>
</dbReference>
<feature type="transmembrane region" description="Helical" evidence="11">
    <location>
        <begin position="12"/>
        <end position="30"/>
    </location>
</feature>
<keyword evidence="6 11" id="KW-0812">Transmembrane</keyword>
<dbReference type="PANTHER" id="PTHR45453">
    <property type="entry name" value="PHOSPHATE REGULON SENSOR PROTEIN PHOR"/>
    <property type="match status" value="1"/>
</dbReference>
<evidence type="ECO:0000256" key="11">
    <source>
        <dbReference type="SAM" id="Phobius"/>
    </source>
</evidence>
<proteinExistence type="predicted"/>
<dbReference type="InterPro" id="IPR036890">
    <property type="entry name" value="HATPase_C_sf"/>
</dbReference>
<accession>A0A8J7W7C5</accession>
<gene>
    <name evidence="13" type="ORF">KCX82_21220</name>
</gene>
<evidence type="ECO:0000256" key="9">
    <source>
        <dbReference type="ARBA" id="ARBA00023012"/>
    </source>
</evidence>
<keyword evidence="14" id="KW-1185">Reference proteome</keyword>
<evidence type="ECO:0000256" key="7">
    <source>
        <dbReference type="ARBA" id="ARBA00022777"/>
    </source>
</evidence>
<dbReference type="GO" id="GO:0004721">
    <property type="term" value="F:phosphoprotein phosphatase activity"/>
    <property type="evidence" value="ECO:0007669"/>
    <property type="project" value="TreeGrafter"/>
</dbReference>
<reference evidence="13" key="2">
    <citation type="submission" date="2021-04" db="EMBL/GenBank/DDBJ databases">
        <authorList>
            <person name="Liu J."/>
        </authorList>
    </citation>
    <scope>NUCLEOTIDE SEQUENCE</scope>
    <source>
        <strain evidence="13">BAD-6</strain>
    </source>
</reference>
<dbReference type="Proteomes" id="UP000675664">
    <property type="component" value="Unassembled WGS sequence"/>
</dbReference>
<evidence type="ECO:0000259" key="12">
    <source>
        <dbReference type="PROSITE" id="PS50109"/>
    </source>
</evidence>
<reference evidence="13" key="1">
    <citation type="submission" date="2021-04" db="EMBL/GenBank/DDBJ databases">
        <title>Sinoanaerobacter chloroacetimidivorans sp. nov., an obligate anaerobic bacterium isolated from anaerobic sludge.</title>
        <authorList>
            <person name="Bao Y."/>
        </authorList>
    </citation>
    <scope>NUCLEOTIDE SEQUENCE</scope>
    <source>
        <strain evidence="13">BAD-6</strain>
    </source>
</reference>
<keyword evidence="10 11" id="KW-0472">Membrane</keyword>
<keyword evidence="5" id="KW-0808">Transferase</keyword>
<dbReference type="SUPFAM" id="SSF55874">
    <property type="entry name" value="ATPase domain of HSP90 chaperone/DNA topoisomerase II/histidine kinase"/>
    <property type="match status" value="1"/>
</dbReference>
<dbReference type="PROSITE" id="PS50109">
    <property type="entry name" value="HIS_KIN"/>
    <property type="match status" value="1"/>
</dbReference>
<dbReference type="InterPro" id="IPR050351">
    <property type="entry name" value="BphY/WalK/GraS-like"/>
</dbReference>
<dbReference type="Gene3D" id="3.30.565.10">
    <property type="entry name" value="Histidine kinase-like ATPase, C-terminal domain"/>
    <property type="match status" value="1"/>
</dbReference>
<keyword evidence="4" id="KW-1003">Cell membrane</keyword>
<name>A0A8J7W7C5_9FIRM</name>
<evidence type="ECO:0000313" key="14">
    <source>
        <dbReference type="Proteomes" id="UP000675664"/>
    </source>
</evidence>
<evidence type="ECO:0000313" key="13">
    <source>
        <dbReference type="EMBL" id="MBR0600393.1"/>
    </source>
</evidence>
<dbReference type="EMBL" id="JAGSND010000026">
    <property type="protein sequence ID" value="MBR0600393.1"/>
    <property type="molecule type" value="Genomic_DNA"/>
</dbReference>
<dbReference type="InterPro" id="IPR005467">
    <property type="entry name" value="His_kinase_dom"/>
</dbReference>
<dbReference type="PANTHER" id="PTHR45453:SF2">
    <property type="entry name" value="HISTIDINE KINASE"/>
    <property type="match status" value="1"/>
</dbReference>